<evidence type="ECO:0008006" key="7">
    <source>
        <dbReference type="Google" id="ProtNLM"/>
    </source>
</evidence>
<dbReference type="PANTHER" id="PTHR43917:SF4">
    <property type="entry name" value="GLUTATHIONE S-TRANSFERASE THETA-2-RELATED"/>
    <property type="match status" value="1"/>
</dbReference>
<dbReference type="SUPFAM" id="SSF52833">
    <property type="entry name" value="Thioredoxin-like"/>
    <property type="match status" value="1"/>
</dbReference>
<dbReference type="InterPro" id="IPR036249">
    <property type="entry name" value="Thioredoxin-like_sf"/>
</dbReference>
<evidence type="ECO:0000259" key="4">
    <source>
        <dbReference type="PROSITE" id="PS50405"/>
    </source>
</evidence>
<reference evidence="5 6" key="1">
    <citation type="journal article" date="2015" name="Annu Rev Anim Biosci">
        <title>The Genome 10K Project: a way forward.</title>
        <authorList>
            <person name="Koepfli K.P."/>
            <person name="Paten B."/>
            <person name="O'Brien S.J."/>
            <person name="Koepfli K.P."/>
            <person name="Paten B."/>
            <person name="Antunes A."/>
            <person name="Belov K."/>
            <person name="Bustamante C."/>
            <person name="Castoe T.A."/>
            <person name="Clawson H."/>
            <person name="Crawford A.J."/>
            <person name="Diekhans M."/>
            <person name="Distel D."/>
            <person name="Durbin R."/>
            <person name="Earl D."/>
            <person name="Fujita M.K."/>
            <person name="Gamble T."/>
            <person name="Georges A."/>
            <person name="Gemmell N."/>
            <person name="Gilbert M.T."/>
            <person name="Graves J.M."/>
            <person name="Green R.E."/>
            <person name="Hickey G."/>
            <person name="Jarvis E.D."/>
            <person name="Johnson W."/>
            <person name="Komissarov A."/>
            <person name="Korf I."/>
            <person name="Kuhn R."/>
            <person name="Larkin D.M."/>
            <person name="Lewin H."/>
            <person name="Lopez J.V."/>
            <person name="Ma J."/>
            <person name="Marques-Bonet T."/>
            <person name="Miller W."/>
            <person name="Murphy R."/>
            <person name="Pevzner P."/>
            <person name="Shapiro B."/>
            <person name="Steiner C."/>
            <person name="Tamazian G."/>
            <person name="Venkatesh B."/>
            <person name="Wang J."/>
            <person name="Wayne R."/>
            <person name="Wiley E."/>
            <person name="Yang H."/>
            <person name="Zhang G."/>
            <person name="Haussler D."/>
            <person name="Ryder O."/>
            <person name="O'Brien S.J."/>
        </authorList>
    </citation>
    <scope>NUCLEOTIDE SEQUENCE</scope>
</reference>
<reference evidence="6" key="3">
    <citation type="submission" date="2018-12" db="EMBL/GenBank/DDBJ databases">
        <title>G10K-VGP greater horseshoe bat female genome, primary haplotype.</title>
        <authorList>
            <person name="Teeling E."/>
            <person name="Myers G."/>
            <person name="Vernes S."/>
            <person name="Pippel M."/>
            <person name="Winkler S."/>
            <person name="Fedrigo O."/>
            <person name="Rhie A."/>
            <person name="Koren S."/>
            <person name="Phillippy A."/>
            <person name="Lewin H."/>
            <person name="Damas J."/>
            <person name="Howe K."/>
            <person name="Mountcastle J."/>
            <person name="Jarvis E.D."/>
        </authorList>
    </citation>
    <scope>NUCLEOTIDE SEQUENCE [LARGE SCALE GENOMIC DNA]</scope>
</reference>
<reference evidence="5" key="5">
    <citation type="submission" date="2025-09" db="UniProtKB">
        <authorList>
            <consortium name="Ensembl"/>
        </authorList>
    </citation>
    <scope>IDENTIFICATION</scope>
</reference>
<dbReference type="InterPro" id="IPR036282">
    <property type="entry name" value="Glutathione-S-Trfase_C_sf"/>
</dbReference>
<organism evidence="5 6">
    <name type="scientific">Rhinolophus ferrumequinum</name>
    <name type="common">Greater horseshoe bat</name>
    <dbReference type="NCBI Taxonomy" id="59479"/>
    <lineage>
        <taxon>Eukaryota</taxon>
        <taxon>Metazoa</taxon>
        <taxon>Chordata</taxon>
        <taxon>Craniata</taxon>
        <taxon>Vertebrata</taxon>
        <taxon>Euteleostomi</taxon>
        <taxon>Mammalia</taxon>
        <taxon>Eutheria</taxon>
        <taxon>Laurasiatheria</taxon>
        <taxon>Chiroptera</taxon>
        <taxon>Yinpterochiroptera</taxon>
        <taxon>Rhinolophoidea</taxon>
        <taxon>Rhinolophidae</taxon>
        <taxon>Rhinolophinae</taxon>
        <taxon>Rhinolophus</taxon>
    </lineage>
</organism>
<dbReference type="Proteomes" id="UP000472240">
    <property type="component" value="Chromosome 25"/>
</dbReference>
<evidence type="ECO:0000259" key="3">
    <source>
        <dbReference type="PROSITE" id="PS50404"/>
    </source>
</evidence>
<feature type="domain" description="GST N-terminal" evidence="3">
    <location>
        <begin position="1"/>
        <end position="90"/>
    </location>
</feature>
<evidence type="ECO:0000313" key="6">
    <source>
        <dbReference type="Proteomes" id="UP000472240"/>
    </source>
</evidence>
<dbReference type="Ensembl" id="ENSRFET00010026593.1">
    <property type="protein sequence ID" value="ENSRFEP00010024464.1"/>
    <property type="gene ID" value="ENSRFEG00010016217.1"/>
</dbReference>
<dbReference type="InterPro" id="IPR010987">
    <property type="entry name" value="Glutathione-S-Trfase_C-like"/>
</dbReference>
<dbReference type="OMA" id="SAYCEIM"/>
<evidence type="ECO:0000256" key="2">
    <source>
        <dbReference type="ARBA" id="ARBA00022490"/>
    </source>
</evidence>
<keyword evidence="2" id="KW-0963">Cytoplasm</keyword>
<dbReference type="GO" id="GO:0005737">
    <property type="term" value="C:cytoplasm"/>
    <property type="evidence" value="ECO:0007669"/>
    <property type="project" value="UniProtKB-SubCell"/>
</dbReference>
<dbReference type="InParanoid" id="A0A671FL64"/>
<reference evidence="5" key="4">
    <citation type="submission" date="2025-08" db="UniProtKB">
        <authorList>
            <consortium name="Ensembl"/>
        </authorList>
    </citation>
    <scope>IDENTIFICATION</scope>
</reference>
<dbReference type="AlphaFoldDB" id="A0A671FL64"/>
<dbReference type="InterPro" id="IPR004045">
    <property type="entry name" value="Glutathione_S-Trfase_N"/>
</dbReference>
<evidence type="ECO:0000256" key="1">
    <source>
        <dbReference type="ARBA" id="ARBA00004496"/>
    </source>
</evidence>
<dbReference type="GeneTree" id="ENSGT00940000162786"/>
<dbReference type="Gene3D" id="1.20.1050.10">
    <property type="match status" value="1"/>
</dbReference>
<dbReference type="PROSITE" id="PS50404">
    <property type="entry name" value="GST_NTER"/>
    <property type="match status" value="1"/>
</dbReference>
<evidence type="ECO:0000313" key="5">
    <source>
        <dbReference type="Ensembl" id="ENSRFEP00010024464.1"/>
    </source>
</evidence>
<dbReference type="SUPFAM" id="SSF47616">
    <property type="entry name" value="GST C-terminal domain-like"/>
    <property type="match status" value="1"/>
</dbReference>
<feature type="domain" description="GST C-terminal" evidence="4">
    <location>
        <begin position="90"/>
        <end position="225"/>
    </location>
</feature>
<accession>A0A671FL64</accession>
<keyword evidence="6" id="KW-1185">Reference proteome</keyword>
<dbReference type="PANTHER" id="PTHR43917">
    <property type="match status" value="1"/>
</dbReference>
<reference evidence="5 6" key="2">
    <citation type="journal article" date="2018" name="Annu Rev Anim Biosci">
        <title>Bat Biology, Genomes, and the Bat1K Project: To Generate Chromosome-Level Genomes for All Living Bat Species.</title>
        <authorList>
            <person name="Teeling E.C."/>
            <person name="Vernes S.C."/>
            <person name="Davalos L.M."/>
            <person name="Ray D.A."/>
            <person name="Gilbert M.T.P."/>
            <person name="Myers E."/>
        </authorList>
    </citation>
    <scope>NUCLEOTIDE SEQUENCE</scope>
</reference>
<sequence length="244" mass="27805">MVLELYLDLISQPSRAVYIFAKKNGIPFELGNVELLKGQHLTKEFFPVNSLQRVPTLKDGDFVLSERCSPSLPPLHTAAHMTADHWYPSDLQARVRIHEYLGWHADRRSLTLSLPFAPCQVLAPLIGAQVPEEKVKRNRTNIDKALQHLEDKFLGHKAFLTSQQVTLADLMALEELMSWLLVVPCLRDDRDWPHGERVEAFLGTDLCQEAHGPIFHIVEQAANKTLPAFSEVYPNMLLRIFRIP</sequence>
<dbReference type="GO" id="GO:0006749">
    <property type="term" value="P:glutathione metabolic process"/>
    <property type="evidence" value="ECO:0007669"/>
    <property type="project" value="TreeGrafter"/>
</dbReference>
<dbReference type="FunFam" id="1.20.1050.10:FF:000200">
    <property type="entry name" value="Glutathione S-transferase theta-2B"/>
    <property type="match status" value="1"/>
</dbReference>
<dbReference type="Gene3D" id="3.40.30.10">
    <property type="entry name" value="Glutaredoxin"/>
    <property type="match status" value="1"/>
</dbReference>
<name>A0A671FL64_RHIFE</name>
<dbReference type="PROSITE" id="PS50405">
    <property type="entry name" value="GST_CTER"/>
    <property type="match status" value="1"/>
</dbReference>
<protein>
    <recommendedName>
        <fullName evidence="7">Glutathione transferase</fullName>
    </recommendedName>
</protein>
<proteinExistence type="predicted"/>
<comment type="subcellular location">
    <subcellularLocation>
        <location evidence="1">Cytoplasm</location>
    </subcellularLocation>
</comment>
<dbReference type="InterPro" id="IPR051369">
    <property type="entry name" value="GST_Theta"/>
</dbReference>
<dbReference type="GO" id="GO:0004364">
    <property type="term" value="F:glutathione transferase activity"/>
    <property type="evidence" value="ECO:0007669"/>
    <property type="project" value="TreeGrafter"/>
</dbReference>